<evidence type="ECO:0000256" key="2">
    <source>
        <dbReference type="ARBA" id="ARBA00023002"/>
    </source>
</evidence>
<dbReference type="PRINTS" id="PR00080">
    <property type="entry name" value="SDRFAMILY"/>
</dbReference>
<comment type="similarity">
    <text evidence="1">Belongs to the short-chain dehydrogenases/reductases (SDR) family.</text>
</comment>
<evidence type="ECO:0000256" key="1">
    <source>
        <dbReference type="ARBA" id="ARBA00006484"/>
    </source>
</evidence>
<dbReference type="Proteomes" id="UP000780875">
    <property type="component" value="Unassembled WGS sequence"/>
</dbReference>
<dbReference type="InterPro" id="IPR036291">
    <property type="entry name" value="NAD(P)-bd_dom_sf"/>
</dbReference>
<reference evidence="3 4" key="1">
    <citation type="submission" date="2021-09" db="EMBL/GenBank/DDBJ databases">
        <title>Whole genome sequence of Nocardioides sp. GBK3QG-3.</title>
        <authorList>
            <person name="Tuo L."/>
        </authorList>
    </citation>
    <scope>NUCLEOTIDE SEQUENCE [LARGE SCALE GENOMIC DNA]</scope>
    <source>
        <strain evidence="3 4">GBK3QG-3</strain>
    </source>
</reference>
<name>A0ABS7UJG4_9ACTN</name>
<dbReference type="CDD" id="cd05233">
    <property type="entry name" value="SDR_c"/>
    <property type="match status" value="1"/>
</dbReference>
<dbReference type="EMBL" id="JAIQZJ010000020">
    <property type="protein sequence ID" value="MBZ5740930.1"/>
    <property type="molecule type" value="Genomic_DNA"/>
</dbReference>
<dbReference type="SUPFAM" id="SSF51735">
    <property type="entry name" value="NAD(P)-binding Rossmann-fold domains"/>
    <property type="match status" value="1"/>
</dbReference>
<dbReference type="PANTHER" id="PTHR43477">
    <property type="entry name" value="DIHYDROANTICAPSIN 7-DEHYDROGENASE"/>
    <property type="match status" value="1"/>
</dbReference>
<accession>A0ABS7UJG4</accession>
<evidence type="ECO:0000313" key="3">
    <source>
        <dbReference type="EMBL" id="MBZ5740930.1"/>
    </source>
</evidence>
<dbReference type="InterPro" id="IPR051122">
    <property type="entry name" value="SDR_DHRS6-like"/>
</dbReference>
<gene>
    <name evidence="3" type="ORF">K8U61_22375</name>
</gene>
<dbReference type="RefSeq" id="WP_224125231.1">
    <property type="nucleotide sequence ID" value="NZ_JAIQZJ010000020.1"/>
</dbReference>
<protein>
    <submittedName>
        <fullName evidence="3">SDR family oxidoreductase</fullName>
    </submittedName>
</protein>
<sequence length="257" mass="26771">MTGRLDGKIALITGVGGGMGVTAARRFAAEGAKVVGCDLHDAGAKETEELVRAEGGEISCFGGVDLGDADAARAWVDAAVATYDGIDVLYNNASTQRFAPLEELSVADWDFTMRNELDLVFYTVKAAWPHLKNHGGGSIINVGSIAALRGVEFMAQNAHSTAKGGVISLTLQLVVEGGPHGIRANVISPGMTETPNTAPLLADPPERMRKVVLDRIPLGRHGRPEDVVNAAVFLASDESAWISGTNIVIDGGASVLG</sequence>
<proteinExistence type="inferred from homology"/>
<dbReference type="Gene3D" id="3.40.50.720">
    <property type="entry name" value="NAD(P)-binding Rossmann-like Domain"/>
    <property type="match status" value="1"/>
</dbReference>
<comment type="caution">
    <text evidence="3">The sequence shown here is derived from an EMBL/GenBank/DDBJ whole genome shotgun (WGS) entry which is preliminary data.</text>
</comment>
<dbReference type="PANTHER" id="PTHR43477:SF1">
    <property type="entry name" value="DIHYDROANTICAPSIN 7-DEHYDROGENASE"/>
    <property type="match status" value="1"/>
</dbReference>
<dbReference type="PRINTS" id="PR00081">
    <property type="entry name" value="GDHRDH"/>
</dbReference>
<keyword evidence="4" id="KW-1185">Reference proteome</keyword>
<organism evidence="3 4">
    <name type="scientific">Nocardioides mangrovi</name>
    <dbReference type="NCBI Taxonomy" id="2874580"/>
    <lineage>
        <taxon>Bacteria</taxon>
        <taxon>Bacillati</taxon>
        <taxon>Actinomycetota</taxon>
        <taxon>Actinomycetes</taxon>
        <taxon>Propionibacteriales</taxon>
        <taxon>Nocardioidaceae</taxon>
        <taxon>Nocardioides</taxon>
    </lineage>
</organism>
<keyword evidence="2" id="KW-0560">Oxidoreductase</keyword>
<dbReference type="Pfam" id="PF13561">
    <property type="entry name" value="adh_short_C2"/>
    <property type="match status" value="1"/>
</dbReference>
<evidence type="ECO:0000313" key="4">
    <source>
        <dbReference type="Proteomes" id="UP000780875"/>
    </source>
</evidence>
<dbReference type="InterPro" id="IPR002347">
    <property type="entry name" value="SDR_fam"/>
</dbReference>